<feature type="compositionally biased region" description="Acidic residues" evidence="1">
    <location>
        <begin position="124"/>
        <end position="141"/>
    </location>
</feature>
<reference evidence="3 4" key="1">
    <citation type="submission" date="2022-05" db="EMBL/GenBank/DDBJ databases">
        <authorList>
            <consortium name="Genoscope - CEA"/>
            <person name="William W."/>
        </authorList>
    </citation>
    <scope>NUCLEOTIDE SEQUENCE [LARGE SCALE GENOMIC DNA]</scope>
</reference>
<comment type="caution">
    <text evidence="3">The sequence shown here is derived from an EMBL/GenBank/DDBJ whole genome shotgun (WGS) entry which is preliminary data.</text>
</comment>
<evidence type="ECO:0000259" key="2">
    <source>
        <dbReference type="Pfam" id="PF02140"/>
    </source>
</evidence>
<accession>A0ABN8PRR0</accession>
<evidence type="ECO:0000313" key="4">
    <source>
        <dbReference type="Proteomes" id="UP001159427"/>
    </source>
</evidence>
<dbReference type="Gene3D" id="2.60.120.740">
    <property type="match status" value="1"/>
</dbReference>
<feature type="region of interest" description="Disordered" evidence="1">
    <location>
        <begin position="90"/>
        <end position="143"/>
    </location>
</feature>
<feature type="domain" description="SUEL-type lectin" evidence="2">
    <location>
        <begin position="8"/>
        <end position="81"/>
    </location>
</feature>
<name>A0ABN8PRR0_9CNID</name>
<protein>
    <recommendedName>
        <fullName evidence="2">SUEL-type lectin domain-containing protein</fullName>
    </recommendedName>
</protein>
<keyword evidence="4" id="KW-1185">Reference proteome</keyword>
<dbReference type="Pfam" id="PF02140">
    <property type="entry name" value="SUEL_Lectin"/>
    <property type="match status" value="1"/>
</dbReference>
<gene>
    <name evidence="3" type="ORF">PEVE_00044220</name>
</gene>
<dbReference type="CDD" id="cd22823">
    <property type="entry name" value="Gal_Rha_Lectin"/>
    <property type="match status" value="1"/>
</dbReference>
<dbReference type="Proteomes" id="UP001159427">
    <property type="component" value="Unassembled WGS sequence"/>
</dbReference>
<sequence length="177" mass="19517">MRIDCGWMVIKIYSAEYSRSNPKICSDGSNTQESCSPVMKTKEVKRLCGGKAACNISVDEKMMGDPCPDINTEYLNVLYLCHEPPNKSTMVLTTPSTPSHPLSKTTTPSLSSGTISSKPTEHKEEDDEERDDEQEDEEGSEGDVSAEVVHFVLFGGAYISTYPTIFTILQILIVINL</sequence>
<organism evidence="3 4">
    <name type="scientific">Porites evermanni</name>
    <dbReference type="NCBI Taxonomy" id="104178"/>
    <lineage>
        <taxon>Eukaryota</taxon>
        <taxon>Metazoa</taxon>
        <taxon>Cnidaria</taxon>
        <taxon>Anthozoa</taxon>
        <taxon>Hexacorallia</taxon>
        <taxon>Scleractinia</taxon>
        <taxon>Fungiina</taxon>
        <taxon>Poritidae</taxon>
        <taxon>Porites</taxon>
    </lineage>
</organism>
<dbReference type="EMBL" id="CALNXI010000928">
    <property type="protein sequence ID" value="CAH3147277.1"/>
    <property type="molecule type" value="Genomic_DNA"/>
</dbReference>
<proteinExistence type="predicted"/>
<feature type="compositionally biased region" description="Low complexity" evidence="1">
    <location>
        <begin position="92"/>
        <end position="112"/>
    </location>
</feature>
<dbReference type="InterPro" id="IPR043159">
    <property type="entry name" value="Lectin_gal-bd_sf"/>
</dbReference>
<evidence type="ECO:0000256" key="1">
    <source>
        <dbReference type="SAM" id="MobiDB-lite"/>
    </source>
</evidence>
<dbReference type="InterPro" id="IPR000922">
    <property type="entry name" value="Lectin_gal-bd_dom"/>
</dbReference>
<evidence type="ECO:0000313" key="3">
    <source>
        <dbReference type="EMBL" id="CAH3147277.1"/>
    </source>
</evidence>